<accession>A0A0A9FX88</accession>
<protein>
    <submittedName>
        <fullName evidence="1">Uncharacterized protein</fullName>
    </submittedName>
</protein>
<sequence>MPGPRGRYTNSLLVYHYSLATGKPEWKGVKHIYLTKTTE</sequence>
<reference evidence="1" key="1">
    <citation type="submission" date="2014-09" db="EMBL/GenBank/DDBJ databases">
        <authorList>
            <person name="Magalhaes I.L.F."/>
            <person name="Oliveira U."/>
            <person name="Santos F.R."/>
            <person name="Vidigal T.H.D.A."/>
            <person name="Brescovit A.D."/>
            <person name="Santos A.J."/>
        </authorList>
    </citation>
    <scope>NUCLEOTIDE SEQUENCE</scope>
    <source>
        <tissue evidence="1">Shoot tissue taken approximately 20 cm above the soil surface</tissue>
    </source>
</reference>
<reference evidence="1" key="2">
    <citation type="journal article" date="2015" name="Data Brief">
        <title>Shoot transcriptome of the giant reed, Arundo donax.</title>
        <authorList>
            <person name="Barrero R.A."/>
            <person name="Guerrero F.D."/>
            <person name="Moolhuijzen P."/>
            <person name="Goolsby J.A."/>
            <person name="Tidwell J."/>
            <person name="Bellgard S.E."/>
            <person name="Bellgard M.I."/>
        </authorList>
    </citation>
    <scope>NUCLEOTIDE SEQUENCE</scope>
    <source>
        <tissue evidence="1">Shoot tissue taken approximately 20 cm above the soil surface</tissue>
    </source>
</reference>
<organism evidence="1">
    <name type="scientific">Arundo donax</name>
    <name type="common">Giant reed</name>
    <name type="synonym">Donax arundinaceus</name>
    <dbReference type="NCBI Taxonomy" id="35708"/>
    <lineage>
        <taxon>Eukaryota</taxon>
        <taxon>Viridiplantae</taxon>
        <taxon>Streptophyta</taxon>
        <taxon>Embryophyta</taxon>
        <taxon>Tracheophyta</taxon>
        <taxon>Spermatophyta</taxon>
        <taxon>Magnoliopsida</taxon>
        <taxon>Liliopsida</taxon>
        <taxon>Poales</taxon>
        <taxon>Poaceae</taxon>
        <taxon>PACMAD clade</taxon>
        <taxon>Arundinoideae</taxon>
        <taxon>Arundineae</taxon>
        <taxon>Arundo</taxon>
    </lineage>
</organism>
<dbReference type="EMBL" id="GBRH01182980">
    <property type="protein sequence ID" value="JAE14916.1"/>
    <property type="molecule type" value="Transcribed_RNA"/>
</dbReference>
<dbReference type="AlphaFoldDB" id="A0A0A9FX88"/>
<name>A0A0A9FX88_ARUDO</name>
<evidence type="ECO:0000313" key="1">
    <source>
        <dbReference type="EMBL" id="JAE14916.1"/>
    </source>
</evidence>
<proteinExistence type="predicted"/>